<dbReference type="EMBL" id="MDET01000022">
    <property type="protein sequence ID" value="OQM75006.1"/>
    <property type="molecule type" value="Genomic_DNA"/>
</dbReference>
<protein>
    <submittedName>
        <fullName evidence="3">Methylenetetrahydromethanopterin dehydrogenase</fullName>
    </submittedName>
</protein>
<dbReference type="GO" id="GO:0016491">
    <property type="term" value="F:oxidoreductase activity"/>
    <property type="evidence" value="ECO:0007669"/>
    <property type="project" value="UniProtKB-KW"/>
</dbReference>
<gene>
    <name evidence="3" type="ORF">BFN67_20555</name>
</gene>
<proteinExistence type="predicted"/>
<dbReference type="Gene3D" id="3.40.50.720">
    <property type="entry name" value="NAD(P)-binding Rossmann-like Domain"/>
    <property type="match status" value="1"/>
</dbReference>
<sequence length="297" mass="31049">MTRKHILHMLTPLKQISPFDVNMALDAGFDAIVPYVGVELGDVTGLVQDAIFSRPPDAGADTGVFIAGKDAPLALDMSVAARKAMVPPFQLSVFADPAGSFTTAAAMVAKVEKALEKHFKRGLKDARLTIFGATGVVGFCAAVLAAREGAHVTLAGHDGAKRVLNIAAGMEQRFKLKIAAADASGEAEKRKLVEASDVVLSCAKAGVQVLSKKQLSGTGLLVAADINAVPPPGIEGLDVQADGERIEATEIVGIGALATGNVKYKVQAGLFRKMIDSDKTVTFDFHDAFALAREIAK</sequence>
<dbReference type="InterPro" id="IPR037089">
    <property type="entry name" value="Methyl-teptahyd_DH_N_sf"/>
</dbReference>
<evidence type="ECO:0000259" key="2">
    <source>
        <dbReference type="Pfam" id="PF09176"/>
    </source>
</evidence>
<evidence type="ECO:0000313" key="3">
    <source>
        <dbReference type="EMBL" id="OQM75006.1"/>
    </source>
</evidence>
<dbReference type="STRING" id="1873176.BFN67_20555"/>
<keyword evidence="4" id="KW-1185">Reference proteome</keyword>
<keyword evidence="1" id="KW-0560">Oxidoreductase</keyword>
<dbReference type="AlphaFoldDB" id="A0A1V8RP90"/>
<dbReference type="Pfam" id="PF09176">
    <property type="entry name" value="Mpt_N"/>
    <property type="match status" value="1"/>
</dbReference>
<name>A0A1V8RP90_9HYPH</name>
<dbReference type="SUPFAM" id="SSF53223">
    <property type="entry name" value="Aminoacid dehydrogenase-like, N-terminal domain"/>
    <property type="match status" value="1"/>
</dbReference>
<organism evidence="3 4">
    <name type="scientific">Manganibacter manganicus</name>
    <dbReference type="NCBI Taxonomy" id="1873176"/>
    <lineage>
        <taxon>Bacteria</taxon>
        <taxon>Pseudomonadati</taxon>
        <taxon>Pseudomonadota</taxon>
        <taxon>Alphaproteobacteria</taxon>
        <taxon>Hyphomicrobiales</taxon>
        <taxon>Phyllobacteriaceae</taxon>
        <taxon>Manganibacter</taxon>
    </lineage>
</organism>
<accession>A0A1V8RP90</accession>
<dbReference type="InterPro" id="IPR036291">
    <property type="entry name" value="NAD(P)-bd_dom_sf"/>
</dbReference>
<dbReference type="InterPro" id="IPR015259">
    <property type="entry name" value="Methyl-teptahyd_DH_N"/>
</dbReference>
<dbReference type="Gene3D" id="3.40.50.10280">
    <property type="entry name" value="Methylene-tetrahydromethanopterin dehydrogenase, N-terminal domain"/>
    <property type="match status" value="1"/>
</dbReference>
<reference evidence="3 4" key="1">
    <citation type="journal article" date="2016" name="Int. J. Syst. Evol. Microbiol.">
        <title>Pseudaminobacter manganicus sp. nov., isolated from sludge of a manganese mine.</title>
        <authorList>
            <person name="Li J."/>
            <person name="Huang J."/>
            <person name="Liao S."/>
            <person name="Wang G."/>
        </authorList>
    </citation>
    <scope>NUCLEOTIDE SEQUENCE [LARGE SCALE GENOMIC DNA]</scope>
    <source>
        <strain evidence="3 4">JH-7</strain>
    </source>
</reference>
<feature type="domain" description="Methylene-tetrahydromethanopterin dehydrogenase N-terminal" evidence="2">
    <location>
        <begin position="18"/>
        <end position="98"/>
    </location>
</feature>
<dbReference type="RefSeq" id="WP_080920212.1">
    <property type="nucleotide sequence ID" value="NZ_MDET01000022.1"/>
</dbReference>
<evidence type="ECO:0000313" key="4">
    <source>
        <dbReference type="Proteomes" id="UP000191905"/>
    </source>
</evidence>
<comment type="caution">
    <text evidence="3">The sequence shown here is derived from an EMBL/GenBank/DDBJ whole genome shotgun (WGS) entry which is preliminary data.</text>
</comment>
<dbReference type="InterPro" id="IPR046346">
    <property type="entry name" value="Aminoacid_DH-like_N_sf"/>
</dbReference>
<dbReference type="SUPFAM" id="SSF51735">
    <property type="entry name" value="NAD(P)-binding Rossmann-fold domains"/>
    <property type="match status" value="1"/>
</dbReference>
<dbReference type="Proteomes" id="UP000191905">
    <property type="component" value="Unassembled WGS sequence"/>
</dbReference>
<evidence type="ECO:0000256" key="1">
    <source>
        <dbReference type="ARBA" id="ARBA00023002"/>
    </source>
</evidence>
<dbReference type="OrthoDB" id="7929761at2"/>